<dbReference type="OrthoDB" id="250729at2759"/>
<gene>
    <name evidence="3" type="ORF">TraAM80_01154</name>
</gene>
<dbReference type="AlphaFoldDB" id="A0A3R7MTM1"/>
<protein>
    <submittedName>
        <fullName evidence="3">UDP-Gal or UDP-GlcNAc-dependent glycosyltransferase</fullName>
    </submittedName>
</protein>
<evidence type="ECO:0000313" key="3">
    <source>
        <dbReference type="EMBL" id="RNF11027.1"/>
    </source>
</evidence>
<name>A0A3R7MTM1_TRYRA</name>
<evidence type="ECO:0000313" key="4">
    <source>
        <dbReference type="Proteomes" id="UP000283634"/>
    </source>
</evidence>
<feature type="region of interest" description="Disordered" evidence="1">
    <location>
        <begin position="37"/>
        <end position="56"/>
    </location>
</feature>
<feature type="compositionally biased region" description="Polar residues" evidence="1">
    <location>
        <begin position="44"/>
        <end position="55"/>
    </location>
</feature>
<dbReference type="Proteomes" id="UP000283634">
    <property type="component" value="Unassembled WGS sequence"/>
</dbReference>
<dbReference type="GO" id="GO:0016740">
    <property type="term" value="F:transferase activity"/>
    <property type="evidence" value="ECO:0007669"/>
    <property type="project" value="UniProtKB-KW"/>
</dbReference>
<comment type="caution">
    <text evidence="3">The sequence shown here is derived from an EMBL/GenBank/DDBJ whole genome shotgun (WGS) entry which is preliminary data.</text>
</comment>
<dbReference type="RefSeq" id="XP_029241921.1">
    <property type="nucleotide sequence ID" value="XM_029378207.1"/>
</dbReference>
<dbReference type="GeneID" id="40325087"/>
<reference evidence="3 4" key="1">
    <citation type="journal article" date="2018" name="BMC Genomics">
        <title>Genomic comparison of Trypanosoma conorhini and Trypanosoma rangeli to Trypanosoma cruzi strains of high and low virulence.</title>
        <authorList>
            <person name="Bradwell K.R."/>
            <person name="Koparde V.N."/>
            <person name="Matveyev A.V."/>
            <person name="Serrano M.G."/>
            <person name="Alves J.M."/>
            <person name="Parikh H."/>
            <person name="Huang B."/>
            <person name="Lee V."/>
            <person name="Espinosa-Alvarez O."/>
            <person name="Ortiz P.A."/>
            <person name="Costa-Martins A.G."/>
            <person name="Teixeira M.M."/>
            <person name="Buck G.A."/>
        </authorList>
    </citation>
    <scope>NUCLEOTIDE SEQUENCE [LARGE SCALE GENOMIC DNA]</scope>
    <source>
        <strain evidence="3 4">AM80</strain>
    </source>
</reference>
<feature type="chain" id="PRO_5018544568" evidence="2">
    <location>
        <begin position="29"/>
        <end position="148"/>
    </location>
</feature>
<feature type="signal peptide" evidence="2">
    <location>
        <begin position="1"/>
        <end position="28"/>
    </location>
</feature>
<sequence>MARLEKRFASVVGICFLMLLFALFEVQPLDIGPGLDSKGAPHISPSQPSGGVSCTSDDEALRHVPRSVVETWKERKFLIVLGIPSVDIEARRRRRNLQRSTCWRFPDVATRANEFRGAMLVLYLLARHSSNGYNYSAALQAEAEWWND</sequence>
<dbReference type="VEuPathDB" id="TriTrypDB:TRSC58_06962"/>
<feature type="non-terminal residue" evidence="3">
    <location>
        <position position="148"/>
    </location>
</feature>
<dbReference type="EMBL" id="MKGL01000023">
    <property type="protein sequence ID" value="RNF11027.1"/>
    <property type="molecule type" value="Genomic_DNA"/>
</dbReference>
<keyword evidence="4" id="KW-1185">Reference proteome</keyword>
<keyword evidence="3" id="KW-0808">Transferase</keyword>
<proteinExistence type="predicted"/>
<accession>A0A3R7MTM1</accession>
<organism evidence="3 4">
    <name type="scientific">Trypanosoma rangeli</name>
    <dbReference type="NCBI Taxonomy" id="5698"/>
    <lineage>
        <taxon>Eukaryota</taxon>
        <taxon>Discoba</taxon>
        <taxon>Euglenozoa</taxon>
        <taxon>Kinetoplastea</taxon>
        <taxon>Metakinetoplastina</taxon>
        <taxon>Trypanosomatida</taxon>
        <taxon>Trypanosomatidae</taxon>
        <taxon>Trypanosoma</taxon>
        <taxon>Herpetosoma</taxon>
    </lineage>
</organism>
<evidence type="ECO:0000256" key="2">
    <source>
        <dbReference type="SAM" id="SignalP"/>
    </source>
</evidence>
<keyword evidence="2" id="KW-0732">Signal</keyword>
<evidence type="ECO:0000256" key="1">
    <source>
        <dbReference type="SAM" id="MobiDB-lite"/>
    </source>
</evidence>